<name>A0A2I0SHG4_9ACTN</name>
<evidence type="ECO:0000256" key="2">
    <source>
        <dbReference type="SAM" id="SignalP"/>
    </source>
</evidence>
<dbReference type="RefSeq" id="WP_103552714.1">
    <property type="nucleotide sequence ID" value="NZ_JBHJSK010000004.1"/>
</dbReference>
<accession>A0A2I0SHG4</accession>
<comment type="caution">
    <text evidence="3">The sequence shown here is derived from an EMBL/GenBank/DDBJ whole genome shotgun (WGS) entry which is preliminary data.</text>
</comment>
<dbReference type="OrthoDB" id="3530682at2"/>
<dbReference type="NCBIfam" id="NF040681">
    <property type="entry name" value="GPS-CTERM"/>
    <property type="match status" value="1"/>
</dbReference>
<gene>
    <name evidence="3" type="ORF">CW362_29800</name>
</gene>
<organism evidence="3 4">
    <name type="scientific">Streptomyces populi</name>
    <dbReference type="NCBI Taxonomy" id="2058924"/>
    <lineage>
        <taxon>Bacteria</taxon>
        <taxon>Bacillati</taxon>
        <taxon>Actinomycetota</taxon>
        <taxon>Actinomycetes</taxon>
        <taxon>Kitasatosporales</taxon>
        <taxon>Streptomycetaceae</taxon>
        <taxon>Streptomyces</taxon>
    </lineage>
</organism>
<dbReference type="NCBIfam" id="NF040672">
    <property type="entry name" value="SCO2322_fam"/>
    <property type="match status" value="1"/>
</dbReference>
<keyword evidence="4" id="KW-1185">Reference proteome</keyword>
<evidence type="ECO:0000313" key="4">
    <source>
        <dbReference type="Proteomes" id="UP000236178"/>
    </source>
</evidence>
<keyword evidence="1" id="KW-0472">Membrane</keyword>
<dbReference type="Proteomes" id="UP000236178">
    <property type="component" value="Unassembled WGS sequence"/>
</dbReference>
<sequence>MTGRRTAAPALALALALLLLALGGAGQARAVGYRYWSFWDLTGGKWTYATQGPSTARPSDGDVQGFRFAVSEDSQHAVQPRGEREFAAICAKTPARHGKKRVALVIDPGTAADAPSGETPPSARTACARVAPDATTAEALAAVASPLRYDTNALLCAITGYPRTGCGDPVAAGGPTPTAKPHASAPAGHGPSVGLLAGGAAVAALGAAAVWQARRRKG</sequence>
<keyword evidence="2" id="KW-0732">Signal</keyword>
<dbReference type="EMBL" id="PJOS01000076">
    <property type="protein sequence ID" value="PKT69378.1"/>
    <property type="molecule type" value="Genomic_DNA"/>
</dbReference>
<dbReference type="AlphaFoldDB" id="A0A2I0SHG4"/>
<feature type="chain" id="PRO_5014175059" description="Secreted protein" evidence="2">
    <location>
        <begin position="31"/>
        <end position="218"/>
    </location>
</feature>
<proteinExistence type="predicted"/>
<keyword evidence="1" id="KW-1133">Transmembrane helix</keyword>
<evidence type="ECO:0008006" key="5">
    <source>
        <dbReference type="Google" id="ProtNLM"/>
    </source>
</evidence>
<feature type="signal peptide" evidence="2">
    <location>
        <begin position="1"/>
        <end position="30"/>
    </location>
</feature>
<evidence type="ECO:0000256" key="1">
    <source>
        <dbReference type="SAM" id="Phobius"/>
    </source>
</evidence>
<keyword evidence="1" id="KW-0812">Transmembrane</keyword>
<protein>
    <recommendedName>
        <fullName evidence="5">Secreted protein</fullName>
    </recommendedName>
</protein>
<evidence type="ECO:0000313" key="3">
    <source>
        <dbReference type="EMBL" id="PKT69378.1"/>
    </source>
</evidence>
<dbReference type="InterPro" id="IPR047704">
    <property type="entry name" value="GPS-CTERM"/>
</dbReference>
<feature type="transmembrane region" description="Helical" evidence="1">
    <location>
        <begin position="193"/>
        <end position="211"/>
    </location>
</feature>
<reference evidence="3 4" key="1">
    <citation type="submission" date="2017-12" db="EMBL/GenBank/DDBJ databases">
        <title>Streptomyces populusis sp. nov., a novel endophytic actinobacterium isolated from stems of Populus adenopoda Maxim.</title>
        <authorList>
            <person name="Wang Z."/>
        </authorList>
    </citation>
    <scope>NUCLEOTIDE SEQUENCE [LARGE SCALE GENOMIC DNA]</scope>
    <source>
        <strain evidence="3 4">A249</strain>
    </source>
</reference>
<dbReference type="InterPro" id="IPR047703">
    <property type="entry name" value="SCO2322-like"/>
</dbReference>